<dbReference type="CDD" id="cd00158">
    <property type="entry name" value="RHOD"/>
    <property type="match status" value="1"/>
</dbReference>
<evidence type="ECO:0000313" key="4">
    <source>
        <dbReference type="EMBL" id="MCM1987480.1"/>
    </source>
</evidence>
<dbReference type="InterPro" id="IPR051126">
    <property type="entry name" value="Thiosulfate_sulfurtransferase"/>
</dbReference>
<dbReference type="Gene3D" id="3.40.250.10">
    <property type="entry name" value="Rhodanese-like domain"/>
    <property type="match status" value="3"/>
</dbReference>
<reference evidence="4" key="1">
    <citation type="journal article" date="2021" name="mSystems">
        <title>Bacteria and Archaea Synergistically Convert Glycine Betaine to Biogenic Methane in the Formosa Cold Seep of the South China Sea.</title>
        <authorList>
            <person name="Li L."/>
            <person name="Zhang W."/>
            <person name="Zhang S."/>
            <person name="Song L."/>
            <person name="Sun Q."/>
            <person name="Zhang H."/>
            <person name="Xiang H."/>
            <person name="Dong X."/>
        </authorList>
    </citation>
    <scope>NUCLEOTIDE SEQUENCE</scope>
    <source>
        <strain evidence="4">LLY</strain>
    </source>
</reference>
<dbReference type="PROSITE" id="PS00683">
    <property type="entry name" value="RHODANESE_2"/>
    <property type="match status" value="1"/>
</dbReference>
<keyword evidence="2" id="KW-0808">Transferase</keyword>
<gene>
    <name evidence="4" type="ORF">KDK67_10890</name>
</gene>
<evidence type="ECO:0000259" key="3">
    <source>
        <dbReference type="PROSITE" id="PS50206"/>
    </source>
</evidence>
<feature type="domain" description="Rhodanese" evidence="3">
    <location>
        <begin position="294"/>
        <end position="415"/>
    </location>
</feature>
<sequence length="420" mass="47839">MGEITTKELAESLHKYKVIDIRPIDAYNGWKEGGEAKGGHIKGAKTLPYKWLHYIDWIEIVRNKGILPEDPLVIYGYDVNRTEEVARQFGKAGYPDVTVYNSFLEWAEKDLPMEHLERYSQLVSADWLDQLITTNSAPEYENDKFVLCHSHYRNPADYEKGHIPGAISIDTTSLEYEDNWNRRSPEELKEVFEDAGITHDTTVILYGRFSSPNNDDPFPGSSAGHLGAMRCAFIMLYAGVKDVRILNGGIQSWLDSGYDITKDPAENNRVSFGIDIPQRPEIVVDLEEAKEILASPDKNLVCIRSWREYIGEISGYHYIEEKGRIPGAVFGDCGTDAYHMENYRNLDHTMSEAQEVAEIWEKIGIVPEKRNAFYCGTGWRGSEAFFNAWLMGWDEAAVYDGGWLEWSNNKLPSERGVPEQ</sequence>
<keyword evidence="5" id="KW-1185">Reference proteome</keyword>
<name>A0A9E4ZGI6_9EURY</name>
<reference evidence="4" key="2">
    <citation type="submission" date="2021-04" db="EMBL/GenBank/DDBJ databases">
        <authorList>
            <person name="Dong X."/>
        </authorList>
    </citation>
    <scope>NUCLEOTIDE SEQUENCE</scope>
    <source>
        <strain evidence="4">LLY</strain>
    </source>
</reference>
<organism evidence="4 5">
    <name type="scientific">Methanococcoides seepicolus</name>
    <dbReference type="NCBI Taxonomy" id="2828780"/>
    <lineage>
        <taxon>Archaea</taxon>
        <taxon>Methanobacteriati</taxon>
        <taxon>Methanobacteriota</taxon>
        <taxon>Stenosarchaea group</taxon>
        <taxon>Methanomicrobia</taxon>
        <taxon>Methanosarcinales</taxon>
        <taxon>Methanosarcinaceae</taxon>
        <taxon>Methanococcoides</taxon>
    </lineage>
</organism>
<dbReference type="SMART" id="SM00450">
    <property type="entry name" value="RHOD"/>
    <property type="match status" value="3"/>
</dbReference>
<dbReference type="PANTHER" id="PTHR43855:SF1">
    <property type="entry name" value="THIOSULFATE SULFURTRANSFERASE"/>
    <property type="match status" value="1"/>
</dbReference>
<dbReference type="PANTHER" id="PTHR43855">
    <property type="entry name" value="THIOSULFATE SULFURTRANSFERASE"/>
    <property type="match status" value="1"/>
</dbReference>
<dbReference type="GO" id="GO:0004792">
    <property type="term" value="F:thiosulfate-cyanide sulfurtransferase activity"/>
    <property type="evidence" value="ECO:0007669"/>
    <property type="project" value="InterPro"/>
</dbReference>
<feature type="domain" description="Rhodanese" evidence="3">
    <location>
        <begin position="153"/>
        <end position="262"/>
    </location>
</feature>
<dbReference type="EMBL" id="JAGSOI010000052">
    <property type="protein sequence ID" value="MCM1987480.1"/>
    <property type="molecule type" value="Genomic_DNA"/>
</dbReference>
<accession>A0A9E4ZGI6</accession>
<comment type="caution">
    <text evidence="4">The sequence shown here is derived from an EMBL/GenBank/DDBJ whole genome shotgun (WGS) entry which is preliminary data.</text>
</comment>
<dbReference type="InterPro" id="IPR001307">
    <property type="entry name" value="Thiosulphate_STrfase_CS"/>
</dbReference>
<keyword evidence="1" id="KW-0677">Repeat</keyword>
<dbReference type="Pfam" id="PF00581">
    <property type="entry name" value="Rhodanese"/>
    <property type="match status" value="3"/>
</dbReference>
<protein>
    <recommendedName>
        <fullName evidence="2">Sulfurtransferase</fullName>
    </recommendedName>
</protein>
<evidence type="ECO:0000256" key="1">
    <source>
        <dbReference type="ARBA" id="ARBA00022737"/>
    </source>
</evidence>
<dbReference type="RefSeq" id="WP_250868836.1">
    <property type="nucleotide sequence ID" value="NZ_JAGSOI010000052.1"/>
</dbReference>
<dbReference type="PROSITE" id="PS00380">
    <property type="entry name" value="RHODANESE_1"/>
    <property type="match status" value="1"/>
</dbReference>
<dbReference type="InterPro" id="IPR036873">
    <property type="entry name" value="Rhodanese-like_dom_sf"/>
</dbReference>
<dbReference type="CDD" id="cd01449">
    <property type="entry name" value="TST_Repeat_2"/>
    <property type="match status" value="1"/>
</dbReference>
<evidence type="ECO:0000313" key="5">
    <source>
        <dbReference type="Proteomes" id="UP001056766"/>
    </source>
</evidence>
<proteinExistence type="predicted"/>
<evidence type="ECO:0000256" key="2">
    <source>
        <dbReference type="RuleBase" id="RU000507"/>
    </source>
</evidence>
<dbReference type="InterPro" id="IPR001763">
    <property type="entry name" value="Rhodanese-like_dom"/>
</dbReference>
<feature type="domain" description="Rhodanese" evidence="3">
    <location>
        <begin position="12"/>
        <end position="115"/>
    </location>
</feature>
<dbReference type="PROSITE" id="PS50206">
    <property type="entry name" value="RHODANESE_3"/>
    <property type="match status" value="3"/>
</dbReference>
<dbReference type="AlphaFoldDB" id="A0A9E4ZGI6"/>
<dbReference type="SUPFAM" id="SSF52821">
    <property type="entry name" value="Rhodanese/Cell cycle control phosphatase"/>
    <property type="match status" value="3"/>
</dbReference>
<dbReference type="Proteomes" id="UP001056766">
    <property type="component" value="Unassembled WGS sequence"/>
</dbReference>